<dbReference type="CDD" id="cd01407">
    <property type="entry name" value="SIR2-fam"/>
    <property type="match status" value="1"/>
</dbReference>
<dbReference type="Gene3D" id="3.40.50.1220">
    <property type="entry name" value="TPP-binding domain"/>
    <property type="match status" value="1"/>
</dbReference>
<sequence>MFEELPDEESLSEVAQWLREATKVVVFTGAGISTDSGIPDFRGPNGLWTQNPLAEKTSTLSYYLGDPEVRKVAWEGRVRTFNGTAQPNAGHLAVTQLHRNNKLHAVVTQNVDGLHQAAGLDDELVVEVHGTIRFARCWQCKDRRPMSEFIERVKAGEVDPPCELCGGIVKSDAILFEQALVPDVINRAMQVAEECDVLLAVGSTLAVTPAAYVVDRARASDAKVAIINGGPTERDRYAHVLLRGGISPILTDLLIRAGLTGQ</sequence>
<dbReference type="InterPro" id="IPR026590">
    <property type="entry name" value="Ssirtuin_cat_dom"/>
</dbReference>
<name>A0A6J6KYP7_9ZZZZ</name>
<organism evidence="4">
    <name type="scientific">freshwater metagenome</name>
    <dbReference type="NCBI Taxonomy" id="449393"/>
    <lineage>
        <taxon>unclassified sequences</taxon>
        <taxon>metagenomes</taxon>
        <taxon>ecological metagenomes</taxon>
    </lineage>
</organism>
<keyword evidence="1" id="KW-0808">Transferase</keyword>
<dbReference type="InterPro" id="IPR003000">
    <property type="entry name" value="Sirtuin"/>
</dbReference>
<feature type="domain" description="Deacetylase sirtuin-type" evidence="3">
    <location>
        <begin position="4"/>
        <end position="262"/>
    </location>
</feature>
<dbReference type="SUPFAM" id="SSF52467">
    <property type="entry name" value="DHS-like NAD/FAD-binding domain"/>
    <property type="match status" value="1"/>
</dbReference>
<reference evidence="4" key="1">
    <citation type="submission" date="2020-05" db="EMBL/GenBank/DDBJ databases">
        <authorList>
            <person name="Chiriac C."/>
            <person name="Salcher M."/>
            <person name="Ghai R."/>
            <person name="Kavagutti S V."/>
        </authorList>
    </citation>
    <scope>NUCLEOTIDE SEQUENCE</scope>
</reference>
<evidence type="ECO:0000256" key="1">
    <source>
        <dbReference type="ARBA" id="ARBA00022679"/>
    </source>
</evidence>
<dbReference type="PANTHER" id="PTHR11085:SF4">
    <property type="entry name" value="NAD-DEPENDENT PROTEIN DEACYLASE"/>
    <property type="match status" value="1"/>
</dbReference>
<evidence type="ECO:0000256" key="2">
    <source>
        <dbReference type="ARBA" id="ARBA00023027"/>
    </source>
</evidence>
<protein>
    <submittedName>
        <fullName evidence="4">Unannotated protein</fullName>
    </submittedName>
</protein>
<dbReference type="Gene3D" id="2.20.28.200">
    <property type="match status" value="1"/>
</dbReference>
<dbReference type="AlphaFoldDB" id="A0A6J6KYP7"/>
<dbReference type="GO" id="GO:0070403">
    <property type="term" value="F:NAD+ binding"/>
    <property type="evidence" value="ECO:0007669"/>
    <property type="project" value="InterPro"/>
</dbReference>
<gene>
    <name evidence="4" type="ORF">UFOPK2169_01011</name>
</gene>
<proteinExistence type="predicted"/>
<accession>A0A6J6KYP7</accession>
<dbReference type="GO" id="GO:0017136">
    <property type="term" value="F:histone deacetylase activity, NAD-dependent"/>
    <property type="evidence" value="ECO:0007669"/>
    <property type="project" value="TreeGrafter"/>
</dbReference>
<dbReference type="PROSITE" id="PS50305">
    <property type="entry name" value="SIRTUIN"/>
    <property type="match status" value="1"/>
</dbReference>
<evidence type="ECO:0000313" key="4">
    <source>
        <dbReference type="EMBL" id="CAB4654890.1"/>
    </source>
</evidence>
<dbReference type="InterPro" id="IPR029035">
    <property type="entry name" value="DHS-like_NAD/FAD-binding_dom"/>
</dbReference>
<dbReference type="Pfam" id="PF02146">
    <property type="entry name" value="SIR2"/>
    <property type="match status" value="1"/>
</dbReference>
<evidence type="ECO:0000259" key="3">
    <source>
        <dbReference type="PROSITE" id="PS50305"/>
    </source>
</evidence>
<keyword evidence="2" id="KW-0520">NAD</keyword>
<dbReference type="PANTHER" id="PTHR11085">
    <property type="entry name" value="NAD-DEPENDENT PROTEIN DEACYLASE SIRTUIN-5, MITOCHONDRIAL-RELATED"/>
    <property type="match status" value="1"/>
</dbReference>
<dbReference type="EMBL" id="CAEZWE010000038">
    <property type="protein sequence ID" value="CAB4654890.1"/>
    <property type="molecule type" value="Genomic_DNA"/>
</dbReference>
<dbReference type="InterPro" id="IPR050134">
    <property type="entry name" value="NAD-dep_sirtuin_deacylases"/>
</dbReference>